<dbReference type="InterPro" id="IPR001647">
    <property type="entry name" value="HTH_TetR"/>
</dbReference>
<feature type="DNA-binding region" description="H-T-H motif" evidence="2">
    <location>
        <begin position="44"/>
        <end position="63"/>
    </location>
</feature>
<evidence type="ECO:0000313" key="6">
    <source>
        <dbReference type="EMBL" id="KTR03973.1"/>
    </source>
</evidence>
<name>A0A175RKT5_9HYPH</name>
<feature type="region of interest" description="Disordered" evidence="3">
    <location>
        <begin position="1"/>
        <end position="22"/>
    </location>
</feature>
<dbReference type="GO" id="GO:0003677">
    <property type="term" value="F:DNA binding"/>
    <property type="evidence" value="ECO:0007669"/>
    <property type="project" value="UniProtKB-UniRule"/>
</dbReference>
<dbReference type="SUPFAM" id="SSF48498">
    <property type="entry name" value="Tetracyclin repressor-like, C-terminal domain"/>
    <property type="match status" value="1"/>
</dbReference>
<evidence type="ECO:0000259" key="4">
    <source>
        <dbReference type="PROSITE" id="PS50977"/>
    </source>
</evidence>
<dbReference type="InterPro" id="IPR036271">
    <property type="entry name" value="Tet_transcr_reg_TetR-rel_C_sf"/>
</dbReference>
<dbReference type="OrthoDB" id="2356263at2"/>
<evidence type="ECO:0000313" key="8">
    <source>
        <dbReference type="Proteomes" id="UP000078529"/>
    </source>
</evidence>
<dbReference type="PANTHER" id="PTHR30328">
    <property type="entry name" value="TRANSCRIPTIONAL REPRESSOR"/>
    <property type="match status" value="1"/>
</dbReference>
<protein>
    <submittedName>
        <fullName evidence="6">TetR family transcriptional regulator</fullName>
    </submittedName>
</protein>
<accession>A0A175RKT5</accession>
<evidence type="ECO:0000313" key="7">
    <source>
        <dbReference type="Proteomes" id="UP000078272"/>
    </source>
</evidence>
<dbReference type="PATRIC" id="fig|401562.3.peg.2794"/>
<dbReference type="Proteomes" id="UP000078272">
    <property type="component" value="Unassembled WGS sequence"/>
</dbReference>
<dbReference type="InterPro" id="IPR009057">
    <property type="entry name" value="Homeodomain-like_sf"/>
</dbReference>
<dbReference type="Pfam" id="PF00440">
    <property type="entry name" value="TetR_N"/>
    <property type="match status" value="1"/>
</dbReference>
<dbReference type="RefSeq" id="WP_058601428.1">
    <property type="nucleotide sequence ID" value="NZ_LDPZ01000033.1"/>
</dbReference>
<evidence type="ECO:0000313" key="5">
    <source>
        <dbReference type="EMBL" id="KTQ91790.1"/>
    </source>
</evidence>
<dbReference type="PANTHER" id="PTHR30328:SF54">
    <property type="entry name" value="HTH-TYPE TRANSCRIPTIONAL REPRESSOR SCO4008"/>
    <property type="match status" value="1"/>
</dbReference>
<dbReference type="Pfam" id="PF17938">
    <property type="entry name" value="TetR_C_29"/>
    <property type="match status" value="1"/>
</dbReference>
<evidence type="ECO:0000256" key="2">
    <source>
        <dbReference type="PROSITE-ProRule" id="PRU00335"/>
    </source>
</evidence>
<dbReference type="AlphaFoldDB" id="A0A175RKT5"/>
<reference evidence="7 8" key="1">
    <citation type="journal article" date="2016" name="Front. Microbiol.">
        <title>Genomic Resource of Rice Seed Associated Bacteria.</title>
        <authorList>
            <person name="Midha S."/>
            <person name="Bansal K."/>
            <person name="Sharma S."/>
            <person name="Kumar N."/>
            <person name="Patil P.P."/>
            <person name="Chaudhry V."/>
            <person name="Patil P.B."/>
        </authorList>
    </citation>
    <scope>NUCLEOTIDE SEQUENCE [LARGE SCALE GENOMIC DNA]</scope>
    <source>
        <strain evidence="5 7">NS226</strain>
        <strain evidence="6 8">NS365</strain>
    </source>
</reference>
<dbReference type="EMBL" id="LDQA01000043">
    <property type="protein sequence ID" value="KTR03973.1"/>
    <property type="molecule type" value="Genomic_DNA"/>
</dbReference>
<dbReference type="Gene3D" id="1.10.357.10">
    <property type="entry name" value="Tetracycline Repressor, domain 2"/>
    <property type="match status" value="1"/>
</dbReference>
<dbReference type="EMBL" id="LDPZ01000033">
    <property type="protein sequence ID" value="KTQ91790.1"/>
    <property type="molecule type" value="Genomic_DNA"/>
</dbReference>
<evidence type="ECO:0000256" key="1">
    <source>
        <dbReference type="ARBA" id="ARBA00023125"/>
    </source>
</evidence>
<proteinExistence type="predicted"/>
<dbReference type="Proteomes" id="UP000078529">
    <property type="component" value="Unassembled WGS sequence"/>
</dbReference>
<organism evidence="6 8">
    <name type="scientific">Aureimonas ureilytica</name>
    <dbReference type="NCBI Taxonomy" id="401562"/>
    <lineage>
        <taxon>Bacteria</taxon>
        <taxon>Pseudomonadati</taxon>
        <taxon>Pseudomonadota</taxon>
        <taxon>Alphaproteobacteria</taxon>
        <taxon>Hyphomicrobiales</taxon>
        <taxon>Aurantimonadaceae</taxon>
        <taxon>Aureimonas</taxon>
    </lineage>
</organism>
<gene>
    <name evidence="5" type="ORF">NS226_15440</name>
    <name evidence="6" type="ORF">NS365_16700</name>
</gene>
<sequence>MDAEKPPRRSGLERTRTNDPERTKAELIEVAMAEFAANGLTGARVDAIAERTRTSKRMIYYYFGSKEGLYLAVLEKAYGEVRALEAELDLAGLDPESALRALIDRTFENDDAHGDFIRLVAIENIHRAEHIVDVPAIRQINERVTGMLGAILERGRAAGLFRADLDPIDVHLMISAFCFFRVSNQHTFGAIFDVDLSEPTRRARHKGMIADAVLGALRIR</sequence>
<dbReference type="InterPro" id="IPR041474">
    <property type="entry name" value="NicS_C"/>
</dbReference>
<dbReference type="SUPFAM" id="SSF46689">
    <property type="entry name" value="Homeodomain-like"/>
    <property type="match status" value="1"/>
</dbReference>
<dbReference type="STRING" id="401562.NS365_16700"/>
<evidence type="ECO:0000256" key="3">
    <source>
        <dbReference type="SAM" id="MobiDB-lite"/>
    </source>
</evidence>
<keyword evidence="1 2" id="KW-0238">DNA-binding</keyword>
<dbReference type="InterPro" id="IPR050109">
    <property type="entry name" value="HTH-type_TetR-like_transc_reg"/>
</dbReference>
<feature type="domain" description="HTH tetR-type" evidence="4">
    <location>
        <begin position="21"/>
        <end position="81"/>
    </location>
</feature>
<comment type="caution">
    <text evidence="6">The sequence shown here is derived from an EMBL/GenBank/DDBJ whole genome shotgun (WGS) entry which is preliminary data.</text>
</comment>
<dbReference type="PROSITE" id="PS50977">
    <property type="entry name" value="HTH_TETR_2"/>
    <property type="match status" value="1"/>
</dbReference>
<keyword evidence="8" id="KW-1185">Reference proteome</keyword>
<dbReference type="PRINTS" id="PR00455">
    <property type="entry name" value="HTHTETR"/>
</dbReference>